<dbReference type="Proteomes" id="UP000010467">
    <property type="component" value="Chromosome"/>
</dbReference>
<protein>
    <submittedName>
        <fullName evidence="1">Uncharacterized protein</fullName>
    </submittedName>
</protein>
<dbReference type="PATRIC" id="fig|937777.3.peg.3636"/>
<dbReference type="RefSeq" id="WP_015237347.1">
    <property type="nucleotide sequence ID" value="NC_019793.1"/>
</dbReference>
<proteinExistence type="predicted"/>
<sequence>MNIPAGFGSEEWFTVLNGPGRAGLAVIAASPSGITGLLAEAGAMADVIREAMRAPETPLMGALVQAYGHTSRDEYKALREAAGEDAQQPRDLARVKEQALEGVRRALWTVTTKGTPEDVVAYKKLLLDVAQRVAGAAKEGGFLGIGGVQVSEAEKAAIAELRQLLGT</sequence>
<evidence type="ECO:0000313" key="1">
    <source>
        <dbReference type="EMBL" id="AFZ69051.1"/>
    </source>
</evidence>
<keyword evidence="2" id="KW-1185">Reference proteome</keyword>
<organism evidence="1 2">
    <name type="scientific">Deinococcus peraridilitoris (strain DSM 19664 / LMG 22246 / CIP 109416 / KR-200)</name>
    <dbReference type="NCBI Taxonomy" id="937777"/>
    <lineage>
        <taxon>Bacteria</taxon>
        <taxon>Thermotogati</taxon>
        <taxon>Deinococcota</taxon>
        <taxon>Deinococci</taxon>
        <taxon>Deinococcales</taxon>
        <taxon>Deinococcaceae</taxon>
        <taxon>Deinococcus</taxon>
    </lineage>
</organism>
<dbReference type="EMBL" id="CP003382">
    <property type="protein sequence ID" value="AFZ69051.1"/>
    <property type="molecule type" value="Genomic_DNA"/>
</dbReference>
<dbReference type="HOGENOM" id="CLU_114869_0_0_0"/>
<accession>L0A5A3</accession>
<dbReference type="OrthoDB" id="159745at2"/>
<name>L0A5A3_DEIPD</name>
<dbReference type="AlphaFoldDB" id="L0A5A3"/>
<dbReference type="eggNOG" id="ENOG5032G8D">
    <property type="taxonomic scope" value="Bacteria"/>
</dbReference>
<reference evidence="2" key="1">
    <citation type="submission" date="2012-03" db="EMBL/GenBank/DDBJ databases">
        <title>Complete sequence of chromosome of Deinococcus peraridilitoris DSM 19664.</title>
        <authorList>
            <person name="Lucas S."/>
            <person name="Copeland A."/>
            <person name="Lapidus A."/>
            <person name="Glavina del Rio T."/>
            <person name="Dalin E."/>
            <person name="Tice H."/>
            <person name="Bruce D."/>
            <person name="Goodwin L."/>
            <person name="Pitluck S."/>
            <person name="Peters L."/>
            <person name="Mikhailova N."/>
            <person name="Lu M."/>
            <person name="Kyrpides N."/>
            <person name="Mavromatis K."/>
            <person name="Ivanova N."/>
            <person name="Brettin T."/>
            <person name="Detter J.C."/>
            <person name="Han C."/>
            <person name="Larimer F."/>
            <person name="Land M."/>
            <person name="Hauser L."/>
            <person name="Markowitz V."/>
            <person name="Cheng J.-F."/>
            <person name="Hugenholtz P."/>
            <person name="Woyke T."/>
            <person name="Wu D."/>
            <person name="Pukall R."/>
            <person name="Steenblock K."/>
            <person name="Brambilla E."/>
            <person name="Klenk H.-P."/>
            <person name="Eisen J.A."/>
        </authorList>
    </citation>
    <scope>NUCLEOTIDE SEQUENCE [LARGE SCALE GENOMIC DNA]</scope>
    <source>
        <strain evidence="2">DSM 19664 / LMG 22246 / CIP 109416 / KR-200</strain>
    </source>
</reference>
<dbReference type="STRING" id="937777.Deipe_3624"/>
<evidence type="ECO:0000313" key="2">
    <source>
        <dbReference type="Proteomes" id="UP000010467"/>
    </source>
</evidence>
<gene>
    <name evidence="1" type="ordered locus">Deipe_3624</name>
</gene>
<dbReference type="KEGG" id="dpd:Deipe_3624"/>